<evidence type="ECO:0000313" key="1">
    <source>
        <dbReference type="EMBL" id="MBK6265649.1"/>
    </source>
</evidence>
<protein>
    <submittedName>
        <fullName evidence="1">Uncharacterized protein</fullName>
    </submittedName>
</protein>
<gene>
    <name evidence="1" type="ORF">JKA74_11425</name>
</gene>
<comment type="caution">
    <text evidence="1">The sequence shown here is derived from an EMBL/GenBank/DDBJ whole genome shotgun (WGS) entry which is preliminary data.</text>
</comment>
<accession>A0A934WYS1</accession>
<dbReference type="Proteomes" id="UP000611723">
    <property type="component" value="Unassembled WGS sequence"/>
</dbReference>
<reference evidence="1" key="1">
    <citation type="submission" date="2021-01" db="EMBL/GenBank/DDBJ databases">
        <title>Marivirga aurantiaca sp. nov., isolated from intertidal surface sediments.</title>
        <authorList>
            <person name="Zhang M."/>
        </authorList>
    </citation>
    <scope>NUCLEOTIDE SEQUENCE</scope>
    <source>
        <strain evidence="1">S37H4</strain>
    </source>
</reference>
<name>A0A934WYS1_9BACT</name>
<sequence length="210" mass="23405">MKKIAPFQNLKDANTILDNGGRFYNILTKADDGEITTAEIGKVAGLFNDKQKMVLYFAMSISALDSSEKKEIEAALSDNLKQAYEKYPLQILKPSEAESKGILSSNAIITGIPKMIESKSDFKGFIMVPVSTGKTMSLIMIPIIDQYDVYHIHDNESSKTFLIAHARGADKLPEKTIRVGGTFKELKLKEGKKEIPTMFLEALYYSDLQL</sequence>
<dbReference type="EMBL" id="JAEQBW010000004">
    <property type="protein sequence ID" value="MBK6265649.1"/>
    <property type="molecule type" value="Genomic_DNA"/>
</dbReference>
<proteinExistence type="predicted"/>
<keyword evidence="2" id="KW-1185">Reference proteome</keyword>
<dbReference type="RefSeq" id="WP_201431324.1">
    <property type="nucleotide sequence ID" value="NZ_JAEQBW010000004.1"/>
</dbReference>
<organism evidence="1 2">
    <name type="scientific">Marivirga aurantiaca</name>
    <dbReference type="NCBI Taxonomy" id="2802615"/>
    <lineage>
        <taxon>Bacteria</taxon>
        <taxon>Pseudomonadati</taxon>
        <taxon>Bacteroidota</taxon>
        <taxon>Cytophagia</taxon>
        <taxon>Cytophagales</taxon>
        <taxon>Marivirgaceae</taxon>
        <taxon>Marivirga</taxon>
    </lineage>
</organism>
<dbReference type="AlphaFoldDB" id="A0A934WYS1"/>
<evidence type="ECO:0000313" key="2">
    <source>
        <dbReference type="Proteomes" id="UP000611723"/>
    </source>
</evidence>